<dbReference type="EMBL" id="QGNW01001402">
    <property type="protein sequence ID" value="RVW42578.1"/>
    <property type="molecule type" value="Genomic_DNA"/>
</dbReference>
<comment type="caution">
    <text evidence="1">The sequence shown here is derived from an EMBL/GenBank/DDBJ whole genome shotgun (WGS) entry which is preliminary data.</text>
</comment>
<evidence type="ECO:0000313" key="2">
    <source>
        <dbReference type="Proteomes" id="UP000288805"/>
    </source>
</evidence>
<proteinExistence type="predicted"/>
<dbReference type="AlphaFoldDB" id="A0A438E4D6"/>
<protein>
    <recommendedName>
        <fullName evidence="3">Reverse transcriptase zinc-binding domain-containing protein</fullName>
    </recommendedName>
</protein>
<reference evidence="1 2" key="1">
    <citation type="journal article" date="2018" name="PLoS Genet.">
        <title>Population sequencing reveals clonal diversity and ancestral inbreeding in the grapevine cultivar Chardonnay.</title>
        <authorList>
            <person name="Roach M.J."/>
            <person name="Johnson D.L."/>
            <person name="Bohlmann J."/>
            <person name="van Vuuren H.J."/>
            <person name="Jones S.J."/>
            <person name="Pretorius I.S."/>
            <person name="Schmidt S.A."/>
            <person name="Borneman A.R."/>
        </authorList>
    </citation>
    <scope>NUCLEOTIDE SEQUENCE [LARGE SCALE GENOMIC DNA]</scope>
    <source>
        <strain evidence="2">cv. Chardonnay</strain>
        <tissue evidence="1">Leaf</tissue>
    </source>
</reference>
<gene>
    <name evidence="1" type="ORF">CK203_085380</name>
</gene>
<accession>A0A438E4D6</accession>
<organism evidence="1 2">
    <name type="scientific">Vitis vinifera</name>
    <name type="common">Grape</name>
    <dbReference type="NCBI Taxonomy" id="29760"/>
    <lineage>
        <taxon>Eukaryota</taxon>
        <taxon>Viridiplantae</taxon>
        <taxon>Streptophyta</taxon>
        <taxon>Embryophyta</taxon>
        <taxon>Tracheophyta</taxon>
        <taxon>Spermatophyta</taxon>
        <taxon>Magnoliopsida</taxon>
        <taxon>eudicotyledons</taxon>
        <taxon>Gunneridae</taxon>
        <taxon>Pentapetalae</taxon>
        <taxon>rosids</taxon>
        <taxon>Vitales</taxon>
        <taxon>Vitaceae</taxon>
        <taxon>Viteae</taxon>
        <taxon>Vitis</taxon>
    </lineage>
</organism>
<evidence type="ECO:0008006" key="3">
    <source>
        <dbReference type="Google" id="ProtNLM"/>
    </source>
</evidence>
<evidence type="ECO:0000313" key="1">
    <source>
        <dbReference type="EMBL" id="RVW42578.1"/>
    </source>
</evidence>
<name>A0A438E4D6_VITVI</name>
<dbReference type="Proteomes" id="UP000288805">
    <property type="component" value="Unassembled WGS sequence"/>
</dbReference>
<sequence length="168" mass="18843">MWRGEEGSTWLDGQLFAKIRSMEGESWRKVIVGKFGEGEGGWTTREVRESYGMSLWKDIRKGWEEFFLRTSIGIGNALVADLWGRQGDGAGDGRCTLEDLFMIGNWGSKGGMGSRAPLRTRFFAWEAVWGKISTVDMLMRRDKGALDCGAFFFWGGVGVPEFSEKFAS</sequence>